<feature type="domain" description="Metalloprotease TldD/E N-terminal" evidence="5">
    <location>
        <begin position="43"/>
        <end position="103"/>
    </location>
</feature>
<keyword evidence="9" id="KW-1185">Reference proteome</keyword>
<evidence type="ECO:0000256" key="3">
    <source>
        <dbReference type="ARBA" id="ARBA00022801"/>
    </source>
</evidence>
<evidence type="ECO:0000259" key="5">
    <source>
        <dbReference type="Pfam" id="PF01523"/>
    </source>
</evidence>
<feature type="domain" description="Metalloprotease TldD/E C-terminal" evidence="6">
    <location>
        <begin position="247"/>
        <end position="480"/>
    </location>
</feature>
<protein>
    <submittedName>
        <fullName evidence="8">Metalloprotease TldD</fullName>
    </submittedName>
</protein>
<dbReference type="EMBL" id="JAESVB010000003">
    <property type="protein sequence ID" value="MCB8875115.1"/>
    <property type="molecule type" value="Genomic_DNA"/>
</dbReference>
<dbReference type="Proteomes" id="UP000708298">
    <property type="component" value="Unassembled WGS sequence"/>
</dbReference>
<dbReference type="Pfam" id="PF01523">
    <property type="entry name" value="PmbA_TldD_1st"/>
    <property type="match status" value="1"/>
</dbReference>
<dbReference type="InterPro" id="IPR051463">
    <property type="entry name" value="Peptidase_U62_metallo"/>
</dbReference>
<dbReference type="AlphaFoldDB" id="A0A964DYA0"/>
<reference evidence="8" key="1">
    <citation type="journal article" date="2021" name="Microorganisms">
        <title>Acidisoma silvae sp. nov. and Acidisomacellulosilytica sp. nov., Two Acidophilic Bacteria Isolated from Decaying Wood, Hydrolyzing Cellulose and Producing Poly-3-hydroxybutyrate.</title>
        <authorList>
            <person name="Mieszkin S."/>
            <person name="Pouder E."/>
            <person name="Uroz S."/>
            <person name="Simon-Colin C."/>
            <person name="Alain K."/>
        </authorList>
    </citation>
    <scope>NUCLEOTIDE SEQUENCE</scope>
    <source>
        <strain evidence="8">HW T2.11</strain>
    </source>
</reference>
<reference evidence="8" key="2">
    <citation type="submission" date="2021-01" db="EMBL/GenBank/DDBJ databases">
        <authorList>
            <person name="Mieszkin S."/>
            <person name="Pouder E."/>
            <person name="Alain K."/>
        </authorList>
    </citation>
    <scope>NUCLEOTIDE SEQUENCE</scope>
    <source>
        <strain evidence="8">HW T2.11</strain>
    </source>
</reference>
<evidence type="ECO:0000313" key="8">
    <source>
        <dbReference type="EMBL" id="MCB8875115.1"/>
    </source>
</evidence>
<keyword evidence="3" id="KW-0378">Hydrolase</keyword>
<dbReference type="InterPro" id="IPR045569">
    <property type="entry name" value="Metalloprtase-TldD/E_C"/>
</dbReference>
<gene>
    <name evidence="8" type="primary">tldD</name>
    <name evidence="8" type="ORF">ASILVAE211_07975</name>
</gene>
<evidence type="ECO:0000256" key="4">
    <source>
        <dbReference type="ARBA" id="ARBA00023049"/>
    </source>
</evidence>
<dbReference type="NCBIfam" id="NF008006">
    <property type="entry name" value="PRK10735.1"/>
    <property type="match status" value="1"/>
</dbReference>
<dbReference type="Gene3D" id="3.30.2290.10">
    <property type="entry name" value="PmbA/TldD superfamily"/>
    <property type="match status" value="1"/>
</dbReference>
<dbReference type="InterPro" id="IPR036059">
    <property type="entry name" value="TldD/PmbA_sf"/>
</dbReference>
<dbReference type="SUPFAM" id="SSF111283">
    <property type="entry name" value="Putative modulator of DNA gyrase, PmbA/TldD"/>
    <property type="match status" value="1"/>
</dbReference>
<proteinExistence type="inferred from homology"/>
<dbReference type="RefSeq" id="WP_227320789.1">
    <property type="nucleotide sequence ID" value="NZ_JAESVB010000003.1"/>
</dbReference>
<dbReference type="GO" id="GO:0005829">
    <property type="term" value="C:cytosol"/>
    <property type="evidence" value="ECO:0007669"/>
    <property type="project" value="TreeGrafter"/>
</dbReference>
<sequence length="483" mass="50940">MLPSATPLETTDGLFFGQDGSALDRAAAERLVQDTLTGTDDGELFLEYRESEALALEDGRIRTASSDTALGFGLRAVSGEATGYAHAGEISEAALNRAADSVRAVRAGHSGEFMAAPQATNQRLYSGDNPLRTTEFAVRAALLSEIDAYARALDPRVTQVMASLYGEWQAVQILRADGSRVADLRPLVRLNVSIVVEQDGRRETGGHGTGGRFSYAQIMDGAIWRAAADEALRQALLNLESVAAPAGEMEVVLGSGWPGILLHEAIGHGLEGDFNRKKTSAFAGLLGQRVASPGVTIVDDGTLPDRRGSLTVDDEGTPTSRTVMIEDGILVGYIQDRLNARLMNMRATGNGRRQSYAHAPMPRMTNTVMLNGAHTPEEMIRSTKRGLYAVNFGGGQVDITSGKFVFSASEAYMIEDGKLGAPVKGATIIGNGPDALTKVTMIGNDMALDPGIGTCGKQGQGVPVGVGQPHLKMAGLTIGGTAR</sequence>
<comment type="caution">
    <text evidence="8">The sequence shown here is derived from an EMBL/GenBank/DDBJ whole genome shotgun (WGS) entry which is preliminary data.</text>
</comment>
<dbReference type="PIRSF" id="PIRSF004919">
    <property type="entry name" value="TldD"/>
    <property type="match status" value="1"/>
</dbReference>
<dbReference type="InterPro" id="IPR002510">
    <property type="entry name" value="Metalloprtase-TldD/E_N"/>
</dbReference>
<name>A0A964DYA0_9PROT</name>
<dbReference type="Pfam" id="PF19290">
    <property type="entry name" value="PmbA_TldD_2nd"/>
    <property type="match status" value="1"/>
</dbReference>
<evidence type="ECO:0000256" key="1">
    <source>
        <dbReference type="ARBA" id="ARBA00005836"/>
    </source>
</evidence>
<comment type="similarity">
    <text evidence="1">Belongs to the peptidase U62 family.</text>
</comment>
<feature type="domain" description="Metalloprotease TldD/E central" evidence="7">
    <location>
        <begin position="134"/>
        <end position="239"/>
    </location>
</feature>
<dbReference type="PANTHER" id="PTHR30624:SF4">
    <property type="entry name" value="METALLOPROTEASE TLDD"/>
    <property type="match status" value="1"/>
</dbReference>
<dbReference type="GO" id="GO:0008237">
    <property type="term" value="F:metallopeptidase activity"/>
    <property type="evidence" value="ECO:0007669"/>
    <property type="project" value="UniProtKB-KW"/>
</dbReference>
<evidence type="ECO:0000256" key="2">
    <source>
        <dbReference type="ARBA" id="ARBA00022670"/>
    </source>
</evidence>
<evidence type="ECO:0000259" key="7">
    <source>
        <dbReference type="Pfam" id="PF19290"/>
    </source>
</evidence>
<dbReference type="Pfam" id="PF19289">
    <property type="entry name" value="PmbA_TldD_3rd"/>
    <property type="match status" value="1"/>
</dbReference>
<keyword evidence="2" id="KW-0645">Protease</keyword>
<evidence type="ECO:0000313" key="9">
    <source>
        <dbReference type="Proteomes" id="UP000708298"/>
    </source>
</evidence>
<accession>A0A964DYA0</accession>
<organism evidence="8 9">
    <name type="scientific">Acidisoma silvae</name>
    <dbReference type="NCBI Taxonomy" id="2802396"/>
    <lineage>
        <taxon>Bacteria</taxon>
        <taxon>Pseudomonadati</taxon>
        <taxon>Pseudomonadota</taxon>
        <taxon>Alphaproteobacteria</taxon>
        <taxon>Acetobacterales</taxon>
        <taxon>Acidocellaceae</taxon>
        <taxon>Acidisoma</taxon>
    </lineage>
</organism>
<evidence type="ECO:0000259" key="6">
    <source>
        <dbReference type="Pfam" id="PF19289"/>
    </source>
</evidence>
<dbReference type="InterPro" id="IPR035068">
    <property type="entry name" value="TldD/PmbA_N"/>
</dbReference>
<keyword evidence="4 8" id="KW-0482">Metalloprotease</keyword>
<dbReference type="InterPro" id="IPR045570">
    <property type="entry name" value="Metalloprtase-TldD/E_cen_dom"/>
</dbReference>
<dbReference type="GO" id="GO:0006508">
    <property type="term" value="P:proteolysis"/>
    <property type="evidence" value="ECO:0007669"/>
    <property type="project" value="UniProtKB-KW"/>
</dbReference>
<dbReference type="PANTHER" id="PTHR30624">
    <property type="entry name" value="UNCHARACTERIZED PROTEIN TLDD AND PMBA"/>
    <property type="match status" value="1"/>
</dbReference>
<dbReference type="InterPro" id="IPR025502">
    <property type="entry name" value="TldD"/>
</dbReference>